<proteinExistence type="predicted"/>
<dbReference type="CDD" id="cd01300">
    <property type="entry name" value="YtcJ_like"/>
    <property type="match status" value="1"/>
</dbReference>
<dbReference type="PANTHER" id="PTHR22642">
    <property type="entry name" value="IMIDAZOLONEPROPIONASE"/>
    <property type="match status" value="1"/>
</dbReference>
<dbReference type="GO" id="GO:0016810">
    <property type="term" value="F:hydrolase activity, acting on carbon-nitrogen (but not peptide) bonds"/>
    <property type="evidence" value="ECO:0007669"/>
    <property type="project" value="InterPro"/>
</dbReference>
<dbReference type="Gene3D" id="2.30.40.10">
    <property type="entry name" value="Urease, subunit C, domain 1"/>
    <property type="match status" value="1"/>
</dbReference>
<protein>
    <submittedName>
        <fullName evidence="2">Amidohydrolase</fullName>
    </submittedName>
</protein>
<accession>A0A8I0GAS7</accession>
<organism evidence="2 3">
    <name type="scientific">Nanchangia anserum</name>
    <dbReference type="NCBI Taxonomy" id="2692125"/>
    <lineage>
        <taxon>Bacteria</taxon>
        <taxon>Bacillati</taxon>
        <taxon>Actinomycetota</taxon>
        <taxon>Actinomycetes</taxon>
        <taxon>Actinomycetales</taxon>
        <taxon>Actinomycetaceae</taxon>
        <taxon>Nanchangia</taxon>
    </lineage>
</organism>
<reference evidence="2 3" key="1">
    <citation type="submission" date="2020-08" db="EMBL/GenBank/DDBJ databases">
        <title>Winkia gen. nov., sp. nov., isolated from faeces of the Anser albifrons in China.</title>
        <authorList>
            <person name="Liu Q."/>
        </authorList>
    </citation>
    <scope>NUCLEOTIDE SEQUENCE [LARGE SCALE GENOMIC DNA]</scope>
    <source>
        <strain evidence="2 3">C62</strain>
    </source>
</reference>
<sequence>MKLDAIYRNGRIYTMRADGETIEALGILNGRIVVAGSNADVADYEAEREVDLEGAPVIPGLEDTHMHLYLDMLGRRRVDLGEARSWDDVERLLRAGLDHLEEGMWLTGENMSMAKLAEGAYPPRQVLDRVSTEVPIVAGSFCHHFHSLNTAAITACGLDRDDLGETDGQVPREDDGYPTGVVRDQAYPAFVAEHIPLPTLANNIPAVAEYLRELAGLGLTTLQVYQEDNPDGARLYQEVRRLHGPLMRLGFTWYADRANDRGIVSGFGDEWLKIGPLKYLADGSVGGRTAYLEEPYSDDPTSCGEASFTQDELDEIVRTRYNEGHELCIHAIGDRAISMVLDAFERAYDPEIGDARRLYIGHCTVPPTDFYERIADLPVYPQLSPNWWVNFEHFSHDRLGPEGSERHNRLFPIRDMLDHGVIVQCGSDAPVATVNPWVGIEGAVTRRAVGSDIPQAAAQAVSVYEALRCYTANAAYYNHEEHDKGTLEVGKFADFVQLSADPFTIDSDRLHTITAVRTIVGGHESYGEARDAS</sequence>
<dbReference type="InterPro" id="IPR011059">
    <property type="entry name" value="Metal-dep_hydrolase_composite"/>
</dbReference>
<dbReference type="SUPFAM" id="SSF51338">
    <property type="entry name" value="Composite domain of metallo-dependent hydrolases"/>
    <property type="match status" value="1"/>
</dbReference>
<dbReference type="Proteomes" id="UP000627538">
    <property type="component" value="Unassembled WGS sequence"/>
</dbReference>
<comment type="caution">
    <text evidence="2">The sequence shown here is derived from an EMBL/GenBank/DDBJ whole genome shotgun (WGS) entry which is preliminary data.</text>
</comment>
<keyword evidence="2" id="KW-0378">Hydrolase</keyword>
<dbReference type="Gene3D" id="3.10.310.70">
    <property type="match status" value="1"/>
</dbReference>
<feature type="domain" description="Amidohydrolase 3" evidence="1">
    <location>
        <begin position="48"/>
        <end position="523"/>
    </location>
</feature>
<dbReference type="AlphaFoldDB" id="A0A8I0GAS7"/>
<dbReference type="InterPro" id="IPR032466">
    <property type="entry name" value="Metal_Hydrolase"/>
</dbReference>
<evidence type="ECO:0000313" key="3">
    <source>
        <dbReference type="Proteomes" id="UP000627538"/>
    </source>
</evidence>
<evidence type="ECO:0000313" key="2">
    <source>
        <dbReference type="EMBL" id="MBD3689368.1"/>
    </source>
</evidence>
<dbReference type="PANTHER" id="PTHR22642:SF2">
    <property type="entry name" value="PROTEIN LONG AFTER FAR-RED 3"/>
    <property type="match status" value="1"/>
</dbReference>
<dbReference type="EMBL" id="JACRUO010000001">
    <property type="protein sequence ID" value="MBD3689368.1"/>
    <property type="molecule type" value="Genomic_DNA"/>
</dbReference>
<keyword evidence="3" id="KW-1185">Reference proteome</keyword>
<dbReference type="Gene3D" id="3.20.20.140">
    <property type="entry name" value="Metal-dependent hydrolases"/>
    <property type="match status" value="1"/>
</dbReference>
<dbReference type="InterPro" id="IPR033932">
    <property type="entry name" value="YtcJ-like"/>
</dbReference>
<dbReference type="Pfam" id="PF07969">
    <property type="entry name" value="Amidohydro_3"/>
    <property type="match status" value="1"/>
</dbReference>
<dbReference type="SUPFAM" id="SSF51556">
    <property type="entry name" value="Metallo-dependent hydrolases"/>
    <property type="match status" value="1"/>
</dbReference>
<gene>
    <name evidence="2" type="ORF">H8R10_03875</name>
</gene>
<dbReference type="RefSeq" id="WP_191071420.1">
    <property type="nucleotide sequence ID" value="NZ_CP060506.1"/>
</dbReference>
<evidence type="ECO:0000259" key="1">
    <source>
        <dbReference type="Pfam" id="PF07969"/>
    </source>
</evidence>
<name>A0A8I0GAS7_9ACTO</name>
<dbReference type="InterPro" id="IPR013108">
    <property type="entry name" value="Amidohydro_3"/>
</dbReference>